<evidence type="ECO:0000256" key="1">
    <source>
        <dbReference type="ARBA" id="ARBA00004273"/>
    </source>
</evidence>
<dbReference type="EMBL" id="KV417288">
    <property type="protein sequence ID" value="KZO95561.1"/>
    <property type="molecule type" value="Genomic_DNA"/>
</dbReference>
<reference evidence="11 12" key="1">
    <citation type="journal article" date="2016" name="Mol. Biol. Evol.">
        <title>Comparative Genomics of Early-Diverging Mushroom-Forming Fungi Provides Insights into the Origins of Lignocellulose Decay Capabilities.</title>
        <authorList>
            <person name="Nagy L.G."/>
            <person name="Riley R."/>
            <person name="Tritt A."/>
            <person name="Adam C."/>
            <person name="Daum C."/>
            <person name="Floudas D."/>
            <person name="Sun H."/>
            <person name="Yadav J.S."/>
            <person name="Pangilinan J."/>
            <person name="Larsson K.H."/>
            <person name="Matsuura K."/>
            <person name="Barry K."/>
            <person name="Labutti K."/>
            <person name="Kuo R."/>
            <person name="Ohm R.A."/>
            <person name="Bhattacharya S.S."/>
            <person name="Shirouzu T."/>
            <person name="Yoshinaga Y."/>
            <person name="Martin F.M."/>
            <person name="Grigoriev I.V."/>
            <person name="Hibbett D.S."/>
        </authorList>
    </citation>
    <scope>NUCLEOTIDE SEQUENCE [LARGE SCALE GENOMIC DNA]</scope>
    <source>
        <strain evidence="11 12">TUFC12733</strain>
    </source>
</reference>
<keyword evidence="7" id="KW-0496">Mitochondrion</keyword>
<keyword evidence="5" id="KW-0809">Transit peptide</keyword>
<evidence type="ECO:0000256" key="3">
    <source>
        <dbReference type="ARBA" id="ARBA00022692"/>
    </source>
</evidence>
<evidence type="ECO:0000256" key="7">
    <source>
        <dbReference type="ARBA" id="ARBA00023128"/>
    </source>
</evidence>
<dbReference type="Proteomes" id="UP000076738">
    <property type="component" value="Unassembled WGS sequence"/>
</dbReference>
<dbReference type="AlphaFoldDB" id="A0A167LCW8"/>
<keyword evidence="8" id="KW-0472">Membrane</keyword>
<proteinExistence type="inferred from homology"/>
<organism evidence="11 12">
    <name type="scientific">Calocera viscosa (strain TUFC12733)</name>
    <dbReference type="NCBI Taxonomy" id="1330018"/>
    <lineage>
        <taxon>Eukaryota</taxon>
        <taxon>Fungi</taxon>
        <taxon>Dikarya</taxon>
        <taxon>Basidiomycota</taxon>
        <taxon>Agaricomycotina</taxon>
        <taxon>Dacrymycetes</taxon>
        <taxon>Dacrymycetales</taxon>
        <taxon>Dacrymycetaceae</taxon>
        <taxon>Calocera</taxon>
    </lineage>
</organism>
<evidence type="ECO:0000313" key="12">
    <source>
        <dbReference type="Proteomes" id="UP000076738"/>
    </source>
</evidence>
<accession>A0A167LCW8</accession>
<dbReference type="PRINTS" id="PR01217">
    <property type="entry name" value="PRICHEXTENSN"/>
</dbReference>
<gene>
    <name evidence="11" type="ORF">CALVIDRAFT_499882</name>
</gene>
<evidence type="ECO:0008006" key="13">
    <source>
        <dbReference type="Google" id="ProtNLM"/>
    </source>
</evidence>
<feature type="region of interest" description="Disordered" evidence="10">
    <location>
        <begin position="61"/>
        <end position="263"/>
    </location>
</feature>
<feature type="compositionally biased region" description="Low complexity" evidence="10">
    <location>
        <begin position="196"/>
        <end position="232"/>
    </location>
</feature>
<keyword evidence="4" id="KW-0999">Mitochondrion inner membrane</keyword>
<comment type="subcellular location">
    <subcellularLocation>
        <location evidence="1">Mitochondrion inner membrane</location>
    </subcellularLocation>
</comment>
<evidence type="ECO:0000313" key="11">
    <source>
        <dbReference type="EMBL" id="KZO95561.1"/>
    </source>
</evidence>
<evidence type="ECO:0000256" key="10">
    <source>
        <dbReference type="SAM" id="MobiDB-lite"/>
    </source>
</evidence>
<feature type="compositionally biased region" description="Pro residues" evidence="10">
    <location>
        <begin position="115"/>
        <end position="135"/>
    </location>
</feature>
<dbReference type="OrthoDB" id="17678at2759"/>
<dbReference type="PANTHER" id="PTHR31068">
    <property type="entry name" value="MITOCHONDRIAL DISTRIBUTION AND MORPHOLOGY PROTEIN 31"/>
    <property type="match status" value="1"/>
</dbReference>
<name>A0A167LCW8_CALVF</name>
<evidence type="ECO:0000256" key="5">
    <source>
        <dbReference type="ARBA" id="ARBA00022946"/>
    </source>
</evidence>
<dbReference type="GO" id="GO:0007005">
    <property type="term" value="P:mitochondrion organization"/>
    <property type="evidence" value="ECO:0007669"/>
    <property type="project" value="InterPro"/>
</dbReference>
<sequence length="811" mass="90300">MAGADVHTSVESVQRYTAIFSFFRSLHTSPLAPYPALPSILPSPTRAALVRPTQGTALYFVRGKKKKSRPSWMYDPPEREEFHSTPQRDPRPPPEETDKSQDELEIEEESTPIINLPPPAPPPPASTSSAPPSPQAPSAASSTPPQPSAPSNAVSQPTQTNPAFVSGAQSLFPPRPSTAPQPPASTSPTSSPPSAPSTSSTAEQPTAPPSWSSSSAARPSAPDQQTSPSSTSSPPPPSVTPGPEQTPSPGETSPPPPQGEPAYLRFYPRHLRQLARSLPHIHLRPPSIEDILKVTTGFWQRLSVRFRWLTIRSFRRFTAEEYGTFLGWFVLSQTVWLLVGTTTFVGAIVLTLNSLQLQHYVARMIGDYLTAETGWDITYESATVPRWTDATISFKNVYVSQKPTTTTTTKEDGTTEERAWYMTVNLDIDSIDVTLSLWRWLDGKGLVKNAVIKGVRGIMDRRNVYWDPDKVYNPADYRHSDSPGSFELESLRIEDALVTVYQTRRFRPFFVSIYKAEIGRFRRQWMFYDFIYAESIVGQFDNCLFSVHKPQSVSRTRDAAMKDEGWKRLSRLRIDGVNIDHLKATLSSEGGLWSWIQSGKVDAVLDIRFPSHPDDDNLDLSQIISNITAELADQLDRIPGQRELARPALEVPGDMEESELAISEDLQGDTKQRKVEIDIDLRFRDLKAAVPIWTSELSYVNNALIRPIVAFINANRTLLPIRCRIVKDLSDFDGSWTIWETGLMDDIAAKTYDALAYHVQHGMNRNIKAVSLWSLQMTANAVLAALRNALDHAGEGMLNMQSLQALHAFAI</sequence>
<feature type="compositionally biased region" description="Polar residues" evidence="10">
    <location>
        <begin position="152"/>
        <end position="169"/>
    </location>
</feature>
<dbReference type="STRING" id="1330018.A0A167LCW8"/>
<evidence type="ECO:0000256" key="6">
    <source>
        <dbReference type="ARBA" id="ARBA00022989"/>
    </source>
</evidence>
<dbReference type="GO" id="GO:0005743">
    <property type="term" value="C:mitochondrial inner membrane"/>
    <property type="evidence" value="ECO:0007669"/>
    <property type="project" value="UniProtKB-SubCell"/>
</dbReference>
<evidence type="ECO:0000256" key="2">
    <source>
        <dbReference type="ARBA" id="ARBA00005687"/>
    </source>
</evidence>
<evidence type="ECO:0000256" key="9">
    <source>
        <dbReference type="ARBA" id="ARBA00025191"/>
    </source>
</evidence>
<keyword evidence="3" id="KW-0812">Transmembrane</keyword>
<dbReference type="InterPro" id="IPR012571">
    <property type="entry name" value="Mdm31/Mdm32"/>
</dbReference>
<keyword evidence="6" id="KW-1133">Transmembrane helix</keyword>
<feature type="compositionally biased region" description="Pro residues" evidence="10">
    <location>
        <begin position="233"/>
        <end position="259"/>
    </location>
</feature>
<keyword evidence="12" id="KW-1185">Reference proteome</keyword>
<dbReference type="Pfam" id="PF08118">
    <property type="entry name" value="MDM31_MDM32"/>
    <property type="match status" value="1"/>
</dbReference>
<comment type="similarity">
    <text evidence="2">Belongs to the MDM31/MDM32 family.</text>
</comment>
<feature type="compositionally biased region" description="Pro residues" evidence="10">
    <location>
        <begin position="173"/>
        <end position="195"/>
    </location>
</feature>
<comment type="function">
    <text evidence="9">Involved in the organization of the mitochondrial membranes and the global structure of the mitochondria. Also required for mitochondrial distribution and mobility as well as for the maintenance of mitochondrial DNA nucleoids structures.</text>
</comment>
<evidence type="ECO:0000256" key="4">
    <source>
        <dbReference type="ARBA" id="ARBA00022792"/>
    </source>
</evidence>
<protein>
    <recommendedName>
        <fullName evidence="13">Mitochondrial distribution and morphology protein family 31/32</fullName>
    </recommendedName>
</protein>
<evidence type="ECO:0000256" key="8">
    <source>
        <dbReference type="ARBA" id="ARBA00023136"/>
    </source>
</evidence>
<feature type="compositionally biased region" description="Basic and acidic residues" evidence="10">
    <location>
        <begin position="76"/>
        <end position="102"/>
    </location>
</feature>
<dbReference type="PANTHER" id="PTHR31068:SF0">
    <property type="entry name" value="MITOCHONDRIAL DISTRIBUTION AND MORPHOLOGY PROTEIN 31"/>
    <property type="match status" value="1"/>
</dbReference>
<dbReference type="GO" id="GO:0000001">
    <property type="term" value="P:mitochondrion inheritance"/>
    <property type="evidence" value="ECO:0007669"/>
    <property type="project" value="InterPro"/>
</dbReference>